<sequence length="128" mass="13723">MIKWAGGLIVLCGVGHTLGALVQTAPHYAGSWFSWALWEEHNNDPLAMSHTTAAFWYSVYSFGLPLLLIGLIVLWMGRQGITPPPFIAWSVAAWTVVGAVLSGLSPLLFLLPAAVLLLVGARRQAASV</sequence>
<gene>
    <name evidence="2" type="ORF">SAMN05192558_110262</name>
</gene>
<proteinExistence type="predicted"/>
<dbReference type="OrthoDB" id="3574450at2"/>
<feature type="transmembrane region" description="Helical" evidence="1">
    <location>
        <begin position="54"/>
        <end position="74"/>
    </location>
</feature>
<dbReference type="InterPro" id="IPR045590">
    <property type="entry name" value="DUF6463"/>
</dbReference>
<keyword evidence="1" id="KW-0812">Transmembrane</keyword>
<protein>
    <submittedName>
        <fullName evidence="2">Uncharacterized protein</fullName>
    </submittedName>
</protein>
<dbReference type="AlphaFoldDB" id="A0A1H0TXT3"/>
<keyword evidence="3" id="KW-1185">Reference proteome</keyword>
<dbReference type="Pfam" id="PF20064">
    <property type="entry name" value="DUF6463"/>
    <property type="match status" value="1"/>
</dbReference>
<keyword evidence="1" id="KW-1133">Transmembrane helix</keyword>
<dbReference type="Proteomes" id="UP000199651">
    <property type="component" value="Unassembled WGS sequence"/>
</dbReference>
<organism evidence="2 3">
    <name type="scientific">Actinokineospora alba</name>
    <dbReference type="NCBI Taxonomy" id="504798"/>
    <lineage>
        <taxon>Bacteria</taxon>
        <taxon>Bacillati</taxon>
        <taxon>Actinomycetota</taxon>
        <taxon>Actinomycetes</taxon>
        <taxon>Pseudonocardiales</taxon>
        <taxon>Pseudonocardiaceae</taxon>
        <taxon>Actinokineospora</taxon>
    </lineage>
</organism>
<dbReference type="STRING" id="504798.SAMN05421871_110262"/>
<accession>A0A1H0TXT3</accession>
<evidence type="ECO:0000256" key="1">
    <source>
        <dbReference type="SAM" id="Phobius"/>
    </source>
</evidence>
<evidence type="ECO:0000313" key="3">
    <source>
        <dbReference type="Proteomes" id="UP000199651"/>
    </source>
</evidence>
<feature type="transmembrane region" description="Helical" evidence="1">
    <location>
        <begin position="86"/>
        <end position="119"/>
    </location>
</feature>
<dbReference type="RefSeq" id="WP_091381268.1">
    <property type="nucleotide sequence ID" value="NZ_FNDV01000010.1"/>
</dbReference>
<reference evidence="3" key="1">
    <citation type="submission" date="2016-10" db="EMBL/GenBank/DDBJ databases">
        <authorList>
            <person name="Varghese N."/>
            <person name="Submissions S."/>
        </authorList>
    </citation>
    <scope>NUCLEOTIDE SEQUENCE [LARGE SCALE GENOMIC DNA]</scope>
    <source>
        <strain evidence="3">IBRC-M 10655</strain>
    </source>
</reference>
<evidence type="ECO:0000313" key="2">
    <source>
        <dbReference type="EMBL" id="SDP58743.1"/>
    </source>
</evidence>
<dbReference type="EMBL" id="FNJB01000010">
    <property type="protein sequence ID" value="SDP58743.1"/>
    <property type="molecule type" value="Genomic_DNA"/>
</dbReference>
<keyword evidence="1" id="KW-0472">Membrane</keyword>
<name>A0A1H0TXT3_9PSEU</name>